<accession>A0A3B0JY51</accession>
<keyword evidence="4" id="KW-1015">Disulfide bond</keyword>
<feature type="compositionally biased region" description="Low complexity" evidence="7">
    <location>
        <begin position="1150"/>
        <end position="1167"/>
    </location>
</feature>
<feature type="region of interest" description="Disordered" evidence="7">
    <location>
        <begin position="447"/>
        <end position="467"/>
    </location>
</feature>
<dbReference type="EMBL" id="OUUW01000012">
    <property type="protein sequence ID" value="SPP86985.1"/>
    <property type="molecule type" value="Genomic_DNA"/>
</dbReference>
<dbReference type="InterPro" id="IPR019799">
    <property type="entry name" value="Glyco_hydro_22_CS"/>
</dbReference>
<gene>
    <name evidence="10" type="ORF">DGUA_6G009301</name>
</gene>
<feature type="compositionally biased region" description="Low complexity" evidence="7">
    <location>
        <begin position="864"/>
        <end position="873"/>
    </location>
</feature>
<feature type="compositionally biased region" description="Low complexity" evidence="7">
    <location>
        <begin position="1028"/>
        <end position="1041"/>
    </location>
</feature>
<name>A0A3B0JY51_DROGU</name>
<evidence type="ECO:0000259" key="9">
    <source>
        <dbReference type="PROSITE" id="PS00128"/>
    </source>
</evidence>
<dbReference type="PANTHER" id="PTHR11407">
    <property type="entry name" value="LYSOZYME C"/>
    <property type="match status" value="1"/>
</dbReference>
<reference evidence="11" key="1">
    <citation type="submission" date="2018-01" db="EMBL/GenBank/DDBJ databases">
        <authorList>
            <person name="Alioto T."/>
            <person name="Alioto T."/>
        </authorList>
    </citation>
    <scope>NUCLEOTIDE SEQUENCE [LARGE SCALE GENOMIC DNA]</scope>
</reference>
<dbReference type="PROSITE" id="PS00128">
    <property type="entry name" value="GLYCOSYL_HYDROL_F22_1"/>
    <property type="match status" value="3"/>
</dbReference>
<dbReference type="FunFam" id="1.10.530.10:FF:000016">
    <property type="entry name" value="Uncharacterized protein, isoform B"/>
    <property type="match status" value="3"/>
</dbReference>
<feature type="compositionally biased region" description="Low complexity" evidence="7">
    <location>
        <begin position="1261"/>
        <end position="1272"/>
    </location>
</feature>
<feature type="region of interest" description="Disordered" evidence="7">
    <location>
        <begin position="1119"/>
        <end position="1227"/>
    </location>
</feature>
<feature type="compositionally biased region" description="Polar residues" evidence="7">
    <location>
        <begin position="448"/>
        <end position="457"/>
    </location>
</feature>
<keyword evidence="11" id="KW-1185">Reference proteome</keyword>
<feature type="domain" description="Glycosyl hydrolases family 22 (GH22)" evidence="9">
    <location>
        <begin position="707"/>
        <end position="725"/>
    </location>
</feature>
<evidence type="ECO:0000256" key="5">
    <source>
        <dbReference type="ARBA" id="ARBA00023295"/>
    </source>
</evidence>
<dbReference type="Pfam" id="PF00062">
    <property type="entry name" value="Lys"/>
    <property type="match status" value="4"/>
</dbReference>
<dbReference type="OMA" id="MREIPTW"/>
<evidence type="ECO:0000313" key="10">
    <source>
        <dbReference type="EMBL" id="SPP86985.1"/>
    </source>
</evidence>
<evidence type="ECO:0000313" key="11">
    <source>
        <dbReference type="Proteomes" id="UP000268350"/>
    </source>
</evidence>
<dbReference type="GO" id="GO:0042742">
    <property type="term" value="P:defense response to bacterium"/>
    <property type="evidence" value="ECO:0007669"/>
    <property type="project" value="UniProtKB-KW"/>
</dbReference>
<dbReference type="GO" id="GO:0031640">
    <property type="term" value="P:killing of cells of another organism"/>
    <property type="evidence" value="ECO:0007669"/>
    <property type="project" value="UniProtKB-KW"/>
</dbReference>
<feature type="compositionally biased region" description="Low complexity" evidence="7">
    <location>
        <begin position="836"/>
        <end position="848"/>
    </location>
</feature>
<evidence type="ECO:0000256" key="3">
    <source>
        <dbReference type="ARBA" id="ARBA00022638"/>
    </source>
</evidence>
<feature type="region of interest" description="Disordered" evidence="7">
    <location>
        <begin position="820"/>
        <end position="879"/>
    </location>
</feature>
<dbReference type="InterPro" id="IPR023346">
    <property type="entry name" value="Lysozyme-like_dom_sf"/>
</dbReference>
<feature type="compositionally biased region" description="Low complexity" evidence="7">
    <location>
        <begin position="1063"/>
        <end position="1103"/>
    </location>
</feature>
<evidence type="ECO:0000256" key="1">
    <source>
        <dbReference type="ARBA" id="ARBA00000632"/>
    </source>
</evidence>
<feature type="chain" id="PRO_5017417938" description="lysozyme" evidence="8">
    <location>
        <begin position="28"/>
        <end position="1329"/>
    </location>
</feature>
<dbReference type="OrthoDB" id="17373at2759"/>
<sequence length="1329" mass="145459">MSKQSLLPLLVPLLLLLSVCSVGRVSGKIFDRCELAKQLQHRFGLPSVQVATLVCIAQHSSDLNTAALGGTTGPGGGSHGLFQISDVYWCSPPGQGAGCGLSCSRLRDDDIADDVQCVRKIYTEHQRISGDGFSAWQAYGAYCRQDPASYVAGCGVGVSKTALSVAASYQHPQQVKLNHYQGSPQIAVAVSPVQRVQGKIYNRCELAQELYYQHKLPMPQIPTWVCIAQHESSFNTAAVGRLNADGSADHGLFQISDLFWCTHEQRAGKGCHATCNQFLDSSISDDVQCIRRIHQEHTQISGDGFNAWTVYKRNCLDQHYEQVAACFAKPQVIASHPNSIGASGSPAKSKVSYAYQFAQQKITPVANQYLKPAPAVLTYQRVGVSSYQGNPFLRPQPAVSQPHPNAIGFVGKGGQRMANPFFSHKQPPHTAHFQQQYQYLHSTRPLHSKQSTQNTPVTTSAYTSTSRRGTGTGKVFKRCELAQELYFSHKFPMQDIATWVCIAEHESSLRTSAVGRLNTDGSADHGLFQISDLYWCTHGGAEAEGGKGCHINCDRLLDSDISDDVKCIRTIHEEHTRISGDGFTAWTVYNRNCRQRTKADIAGCFEATELSKEQAPPAGGNEIVRKAHPQVAKGKIFKRCELAQELHYKHKLPMKEIPTWVCIAEHESSFNTAAVGRLNADGSADHGLFQISDLYWCTHGEGGGKACHIECDRLLDSDISDDVKCIRTIHEEHTRLSGDGFNAWTVYSGHCRHQSLAMLSDCFDGNEIAKPQKPGPYAERPQVKPQQVAENQPQQKIAASHGYAGNPFLQNLQAVKTTQGSSQQLALFSQPKEKPSPSSDSGSTPSRKPNYDHNPFLKAPGSPRPSSTSLQSSVHVRPNDNLPYAQNPFLSLLAKPIVPARVPVPSVKPSVSTKSPQHVTRPYISSDSFRHEVIKFTATSSATTTTTTTKRPITTTKTTKSPITTTTTTTTKRPITTTTKTTKSPITTTTKTTTKSTARATVRPTNFTPWAWQTPTKTSTKAKPKTRPPSTTRATTARYTISTKPTTRAATKPISGYVAVTKPTTRSPSTTRPATTRRTTPTTRPSTTARPTTRASTTTRPVTLSTTVTKPLVFTRATTKTTRPATTTRSVPSTRATASTRYTKRKETTTRPTTTTLPTLPMRSTTRNAAITKPTQRPTARSTTSYSATATPTNRPTTTRTLSSTTPRPYLFTSTTSPKSSTTADPFGHPFFQKFKAKFEKAPAPVLQTRKPTTTAPLRQSPSSTSTTTSSPYYAKYQENKAKASAKTNYSYNFGQNRTTTKRPDGATTKMASRVSQSAFDLYLNWNKN</sequence>
<comment type="similarity">
    <text evidence="6">Belongs to the glycosyl hydrolase 22 family.</text>
</comment>
<feature type="compositionally biased region" description="Low complexity" evidence="7">
    <location>
        <begin position="458"/>
        <end position="467"/>
    </location>
</feature>
<feature type="compositionally biased region" description="Low complexity" evidence="7">
    <location>
        <begin position="1119"/>
        <end position="1141"/>
    </location>
</feature>
<feature type="region of interest" description="Disordered" evidence="7">
    <location>
        <begin position="1245"/>
        <end position="1274"/>
    </location>
</feature>
<keyword evidence="5" id="KW-0326">Glycosidase</keyword>
<feature type="compositionally biased region" description="Polar residues" evidence="7">
    <location>
        <begin position="784"/>
        <end position="796"/>
    </location>
</feature>
<feature type="compositionally biased region" description="Polar residues" evidence="7">
    <location>
        <begin position="1250"/>
        <end position="1260"/>
    </location>
</feature>
<keyword evidence="5" id="KW-0378">Hydrolase</keyword>
<organism evidence="10 11">
    <name type="scientific">Drosophila guanche</name>
    <name type="common">Fruit fly</name>
    <dbReference type="NCBI Taxonomy" id="7266"/>
    <lineage>
        <taxon>Eukaryota</taxon>
        <taxon>Metazoa</taxon>
        <taxon>Ecdysozoa</taxon>
        <taxon>Arthropoda</taxon>
        <taxon>Hexapoda</taxon>
        <taxon>Insecta</taxon>
        <taxon>Pterygota</taxon>
        <taxon>Neoptera</taxon>
        <taxon>Endopterygota</taxon>
        <taxon>Diptera</taxon>
        <taxon>Brachycera</taxon>
        <taxon>Muscomorpha</taxon>
        <taxon>Ephydroidea</taxon>
        <taxon>Drosophilidae</taxon>
        <taxon>Drosophila</taxon>
        <taxon>Sophophora</taxon>
    </lineage>
</organism>
<dbReference type="EC" id="3.2.1.17" evidence="2"/>
<keyword evidence="8" id="KW-0732">Signal</keyword>
<protein>
    <recommendedName>
        <fullName evidence="2">lysozyme</fullName>
        <ecNumber evidence="2">3.2.1.17</ecNumber>
    </recommendedName>
</protein>
<evidence type="ECO:0000256" key="4">
    <source>
        <dbReference type="ARBA" id="ARBA00023157"/>
    </source>
</evidence>
<comment type="catalytic activity">
    <reaction evidence="1">
        <text>Hydrolysis of (1-&gt;4)-beta-linkages between N-acetylmuramic acid and N-acetyl-D-glucosamine residues in a peptidoglycan and between N-acetyl-D-glucosamine residues in chitodextrins.</text>
        <dbReference type="EC" id="3.2.1.17"/>
    </reaction>
</comment>
<keyword evidence="3" id="KW-0081">Bacteriolytic enzyme</keyword>
<dbReference type="InterPro" id="IPR001916">
    <property type="entry name" value="Glyco_hydro_22"/>
</dbReference>
<evidence type="ECO:0000256" key="6">
    <source>
        <dbReference type="RuleBase" id="RU004440"/>
    </source>
</evidence>
<feature type="domain" description="Glycosyl hydrolases family 22 (GH22)" evidence="9">
    <location>
        <begin position="549"/>
        <end position="567"/>
    </location>
</feature>
<feature type="signal peptide" evidence="8">
    <location>
        <begin position="1"/>
        <end position="27"/>
    </location>
</feature>
<feature type="region of interest" description="Disordered" evidence="7">
    <location>
        <begin position="1061"/>
        <end position="1103"/>
    </location>
</feature>
<feature type="region of interest" description="Disordered" evidence="7">
    <location>
        <begin position="770"/>
        <end position="796"/>
    </location>
</feature>
<dbReference type="SMART" id="SM00263">
    <property type="entry name" value="LYZ1"/>
    <property type="match status" value="4"/>
</dbReference>
<dbReference type="SUPFAM" id="SSF53955">
    <property type="entry name" value="Lysozyme-like"/>
    <property type="match status" value="4"/>
</dbReference>
<dbReference type="Proteomes" id="UP000268350">
    <property type="component" value="Unassembled WGS sequence"/>
</dbReference>
<feature type="domain" description="Glycosyl hydrolases family 22 (GH22)" evidence="9">
    <location>
        <begin position="99"/>
        <end position="117"/>
    </location>
</feature>
<feature type="region of interest" description="Disordered" evidence="7">
    <location>
        <begin position="945"/>
        <end position="1041"/>
    </location>
</feature>
<feature type="compositionally biased region" description="Low complexity" evidence="7">
    <location>
        <begin position="945"/>
        <end position="1001"/>
    </location>
</feature>
<dbReference type="PROSITE" id="PS51348">
    <property type="entry name" value="GLYCOSYL_HYDROL_F22_2"/>
    <property type="match status" value="4"/>
</dbReference>
<dbReference type="PANTHER" id="PTHR11407:SF63">
    <property type="entry name" value="LYSOZYME C"/>
    <property type="match status" value="1"/>
</dbReference>
<dbReference type="PRINTS" id="PR00135">
    <property type="entry name" value="LYZLACT"/>
</dbReference>
<evidence type="ECO:0000256" key="7">
    <source>
        <dbReference type="SAM" id="MobiDB-lite"/>
    </source>
</evidence>
<dbReference type="Gene3D" id="1.10.530.10">
    <property type="match status" value="4"/>
</dbReference>
<dbReference type="GO" id="GO:0003796">
    <property type="term" value="F:lysozyme activity"/>
    <property type="evidence" value="ECO:0007669"/>
    <property type="project" value="UniProtKB-EC"/>
</dbReference>
<evidence type="ECO:0000256" key="2">
    <source>
        <dbReference type="ARBA" id="ARBA00012732"/>
    </source>
</evidence>
<evidence type="ECO:0000256" key="8">
    <source>
        <dbReference type="SAM" id="SignalP"/>
    </source>
</evidence>
<feature type="compositionally biased region" description="Polar residues" evidence="7">
    <location>
        <begin position="1003"/>
        <end position="1013"/>
    </location>
</feature>
<keyword evidence="3" id="KW-0929">Antimicrobial</keyword>
<dbReference type="CDD" id="cd16899">
    <property type="entry name" value="LYZ_C_invert"/>
    <property type="match status" value="4"/>
</dbReference>
<proteinExistence type="inferred from homology"/>
<feature type="compositionally biased region" description="Low complexity" evidence="7">
    <location>
        <begin position="1177"/>
        <end position="1223"/>
    </location>
</feature>